<organism evidence="8 9">
    <name type="scientific">Candidatus Wildermuthbacteria bacterium RIFCSPHIGHO2_02_FULL_45_25</name>
    <dbReference type="NCBI Taxonomy" id="1802450"/>
    <lineage>
        <taxon>Bacteria</taxon>
        <taxon>Candidatus Wildermuthiibacteriota</taxon>
    </lineage>
</organism>
<proteinExistence type="inferred from homology"/>
<dbReference type="GO" id="GO:0005829">
    <property type="term" value="C:cytosol"/>
    <property type="evidence" value="ECO:0007669"/>
    <property type="project" value="TreeGrafter"/>
</dbReference>
<dbReference type="InterPro" id="IPR051463">
    <property type="entry name" value="Peptidase_U62_metallo"/>
</dbReference>
<feature type="domain" description="Metalloprotease TldD/E C-terminal" evidence="6">
    <location>
        <begin position="281"/>
        <end position="469"/>
    </location>
</feature>
<dbReference type="InterPro" id="IPR002510">
    <property type="entry name" value="Metalloprtase-TldD/E_N"/>
</dbReference>
<feature type="domain" description="Metalloprotease TldD/E N-terminal" evidence="5">
    <location>
        <begin position="31"/>
        <end position="89"/>
    </location>
</feature>
<keyword evidence="4" id="KW-0482">Metalloprotease</keyword>
<dbReference type="InterPro" id="IPR045570">
    <property type="entry name" value="Metalloprtase-TldD/E_cen_dom"/>
</dbReference>
<dbReference type="GO" id="GO:0008237">
    <property type="term" value="F:metallopeptidase activity"/>
    <property type="evidence" value="ECO:0007669"/>
    <property type="project" value="UniProtKB-KW"/>
</dbReference>
<dbReference type="Pfam" id="PF19289">
    <property type="entry name" value="PmbA_TldD_3rd"/>
    <property type="match status" value="1"/>
</dbReference>
<evidence type="ECO:0000313" key="8">
    <source>
        <dbReference type="EMBL" id="OHA65726.1"/>
    </source>
</evidence>
<evidence type="ECO:0000256" key="3">
    <source>
        <dbReference type="ARBA" id="ARBA00022801"/>
    </source>
</evidence>
<keyword evidence="3" id="KW-0378">Hydrolase</keyword>
<dbReference type="InterPro" id="IPR035068">
    <property type="entry name" value="TldD/PmbA_N"/>
</dbReference>
<evidence type="ECO:0000256" key="4">
    <source>
        <dbReference type="ARBA" id="ARBA00023049"/>
    </source>
</evidence>
<evidence type="ECO:0000313" key="9">
    <source>
        <dbReference type="Proteomes" id="UP000178092"/>
    </source>
</evidence>
<name>A0A1G2QYR7_9BACT</name>
<dbReference type="Proteomes" id="UP000178092">
    <property type="component" value="Unassembled WGS sequence"/>
</dbReference>
<evidence type="ECO:0008006" key="10">
    <source>
        <dbReference type="Google" id="ProtNLM"/>
    </source>
</evidence>
<dbReference type="Gene3D" id="3.30.2290.10">
    <property type="entry name" value="PmbA/TldD superfamily"/>
    <property type="match status" value="1"/>
</dbReference>
<accession>A0A1G2QYR7</accession>
<gene>
    <name evidence="8" type="ORF">A3C04_02310</name>
</gene>
<evidence type="ECO:0000259" key="5">
    <source>
        <dbReference type="Pfam" id="PF01523"/>
    </source>
</evidence>
<comment type="caution">
    <text evidence="8">The sequence shown here is derived from an EMBL/GenBank/DDBJ whole genome shotgun (WGS) entry which is preliminary data.</text>
</comment>
<protein>
    <recommendedName>
        <fullName evidence="10">Peptidase C69</fullName>
    </recommendedName>
</protein>
<keyword evidence="2" id="KW-0645">Protease</keyword>
<evidence type="ECO:0000256" key="2">
    <source>
        <dbReference type="ARBA" id="ARBA00022670"/>
    </source>
</evidence>
<reference evidence="8 9" key="1">
    <citation type="journal article" date="2016" name="Nat. Commun.">
        <title>Thousands of microbial genomes shed light on interconnected biogeochemical processes in an aquifer system.</title>
        <authorList>
            <person name="Anantharaman K."/>
            <person name="Brown C.T."/>
            <person name="Hug L.A."/>
            <person name="Sharon I."/>
            <person name="Castelle C.J."/>
            <person name="Probst A.J."/>
            <person name="Thomas B.C."/>
            <person name="Singh A."/>
            <person name="Wilkins M.J."/>
            <person name="Karaoz U."/>
            <person name="Brodie E.L."/>
            <person name="Williams K.H."/>
            <person name="Hubbard S.S."/>
            <person name="Banfield J.F."/>
        </authorList>
    </citation>
    <scope>NUCLEOTIDE SEQUENCE [LARGE SCALE GENOMIC DNA]</scope>
</reference>
<dbReference type="InterPro" id="IPR036059">
    <property type="entry name" value="TldD/PmbA_sf"/>
</dbReference>
<evidence type="ECO:0000259" key="7">
    <source>
        <dbReference type="Pfam" id="PF19290"/>
    </source>
</evidence>
<evidence type="ECO:0000259" key="6">
    <source>
        <dbReference type="Pfam" id="PF19289"/>
    </source>
</evidence>
<dbReference type="Pfam" id="PF01523">
    <property type="entry name" value="PmbA_TldD_1st"/>
    <property type="match status" value="1"/>
</dbReference>
<dbReference type="InterPro" id="IPR045569">
    <property type="entry name" value="Metalloprtase-TldD/E_C"/>
</dbReference>
<dbReference type="GO" id="GO:0006508">
    <property type="term" value="P:proteolysis"/>
    <property type="evidence" value="ECO:0007669"/>
    <property type="project" value="UniProtKB-KW"/>
</dbReference>
<sequence length="501" mass="55489">MEPQWQTFLEESLWHAKKKGAEYADCRLLADRIEEHLKVENGAISALNSSQSAGFGVRVLVNGSWGFFASPLLEKEKISYVVERAIKSAQANSILQKEKVTLAARAEQWQTGYIAVYQTPMEIDPFSVSLDQKIVLLASADEAMRQVSEKIFWRACEYSAIRTRKLFASSEGVRTDQTIVETGAAAQAHAIKEASGDTQRRSYPDSHLYFMQGGHELVQKLDLAHHAAVIAKEAAELLDAPYAPAGRRGIIVLPSQLNLHGHETAHGLEADRVLGTEWTLAGGSFLTPLLPEIGKFIFGSEKITLMADSVTPTGVGTYGYDDEGTPAQKIPLVENGIWKGLLTSRETVPQLNKAIGYEYFRHSSGAMRGESYGSWPVIRMVNIILKPGKKDFEELKNSVADGTMMFGTNKSWSIDDVRRHFSFGSEIAWEKVNGKWEVRKNAKYYGDNLHFWRNCQEVCNEKSFFLQGVGSCGKADPLQTMHTGHGSSPAYFTDIQVGSVG</sequence>
<dbReference type="PANTHER" id="PTHR30624:SF10">
    <property type="entry name" value="CONSERVED PROTEIN"/>
    <property type="match status" value="1"/>
</dbReference>
<comment type="similarity">
    <text evidence="1">Belongs to the peptidase U62 family.</text>
</comment>
<dbReference type="EMBL" id="MHTV01000042">
    <property type="protein sequence ID" value="OHA65726.1"/>
    <property type="molecule type" value="Genomic_DNA"/>
</dbReference>
<evidence type="ECO:0000256" key="1">
    <source>
        <dbReference type="ARBA" id="ARBA00005836"/>
    </source>
</evidence>
<feature type="domain" description="Metalloprotease TldD/E central" evidence="7">
    <location>
        <begin position="124"/>
        <end position="237"/>
    </location>
</feature>
<dbReference type="SUPFAM" id="SSF111283">
    <property type="entry name" value="Putative modulator of DNA gyrase, PmbA/TldD"/>
    <property type="match status" value="1"/>
</dbReference>
<dbReference type="PANTHER" id="PTHR30624">
    <property type="entry name" value="UNCHARACTERIZED PROTEIN TLDD AND PMBA"/>
    <property type="match status" value="1"/>
</dbReference>
<dbReference type="Pfam" id="PF19290">
    <property type="entry name" value="PmbA_TldD_2nd"/>
    <property type="match status" value="1"/>
</dbReference>
<dbReference type="AlphaFoldDB" id="A0A1G2QYR7"/>